<dbReference type="EMBL" id="CAEZYQ010000007">
    <property type="protein sequence ID" value="CAB4739710.1"/>
    <property type="molecule type" value="Genomic_DNA"/>
</dbReference>
<name>A0A6J6SY07_9ZZZZ</name>
<evidence type="ECO:0000259" key="1">
    <source>
        <dbReference type="Pfam" id="PF07858"/>
    </source>
</evidence>
<gene>
    <name evidence="2" type="ORF">UFOPK2761_01172</name>
</gene>
<dbReference type="SUPFAM" id="SSF54427">
    <property type="entry name" value="NTF2-like"/>
    <property type="match status" value="1"/>
</dbReference>
<dbReference type="Gene3D" id="3.10.450.50">
    <property type="match status" value="1"/>
</dbReference>
<organism evidence="2">
    <name type="scientific">freshwater metagenome</name>
    <dbReference type="NCBI Taxonomy" id="449393"/>
    <lineage>
        <taxon>unclassified sequences</taxon>
        <taxon>metagenomes</taxon>
        <taxon>ecological metagenomes</taxon>
    </lineage>
</organism>
<feature type="domain" description="Limonene-1,2-epoxide hydrolase" evidence="1">
    <location>
        <begin position="4"/>
        <end position="116"/>
    </location>
</feature>
<proteinExistence type="predicted"/>
<dbReference type="Pfam" id="PF07858">
    <property type="entry name" value="LEH"/>
    <property type="match status" value="1"/>
</dbReference>
<protein>
    <submittedName>
        <fullName evidence="2">Unannotated protein</fullName>
    </submittedName>
</protein>
<dbReference type="AlphaFoldDB" id="A0A6J6SY07"/>
<sequence length="133" mass="14514">MIDQVSVVTTFLDALAAGDARTAVDLLDPEVEWRNTGLPTLRGRRATGALLGMEKRGIGFGYEMHTVAVAADGDSVLTDRTDWITLGRLRSEFWVRGTFTLRDGKIVVWDDAFSMGGFAADTLRGLARAVLPR</sequence>
<dbReference type="InterPro" id="IPR013100">
    <property type="entry name" value="LEH"/>
</dbReference>
<evidence type="ECO:0000313" key="2">
    <source>
        <dbReference type="EMBL" id="CAB4739710.1"/>
    </source>
</evidence>
<dbReference type="InterPro" id="IPR032710">
    <property type="entry name" value="NTF2-like_dom_sf"/>
</dbReference>
<accession>A0A6J6SY07</accession>
<reference evidence="2" key="1">
    <citation type="submission" date="2020-05" db="EMBL/GenBank/DDBJ databases">
        <authorList>
            <person name="Chiriac C."/>
            <person name="Salcher M."/>
            <person name="Ghai R."/>
            <person name="Kavagutti S V."/>
        </authorList>
    </citation>
    <scope>NUCLEOTIDE SEQUENCE</scope>
</reference>